<feature type="transmembrane region" description="Helical" evidence="2">
    <location>
        <begin position="117"/>
        <end position="139"/>
    </location>
</feature>
<dbReference type="KEGG" id="cre:CHLRE_08g371840v5"/>
<keyword evidence="4" id="KW-1185">Reference proteome</keyword>
<protein>
    <submittedName>
        <fullName evidence="3">Uncharacterized protein</fullName>
    </submittedName>
</protein>
<dbReference type="InParanoid" id="A0A2K3DHA5"/>
<organism evidence="3 4">
    <name type="scientific">Chlamydomonas reinhardtii</name>
    <name type="common">Chlamydomonas smithii</name>
    <dbReference type="NCBI Taxonomy" id="3055"/>
    <lineage>
        <taxon>Eukaryota</taxon>
        <taxon>Viridiplantae</taxon>
        <taxon>Chlorophyta</taxon>
        <taxon>core chlorophytes</taxon>
        <taxon>Chlorophyceae</taxon>
        <taxon>CS clade</taxon>
        <taxon>Chlamydomonadales</taxon>
        <taxon>Chlamydomonadaceae</taxon>
        <taxon>Chlamydomonas</taxon>
    </lineage>
</organism>
<evidence type="ECO:0000313" key="3">
    <source>
        <dbReference type="EMBL" id="PNW79914.1"/>
    </source>
</evidence>
<feature type="compositionally biased region" description="Low complexity" evidence="1">
    <location>
        <begin position="69"/>
        <end position="83"/>
    </location>
</feature>
<sequence length="142" mass="15411">MACLVARLGHAPISAHSRSGSFPSNGWTLSRRPFRRSRAAADDGATDDFSPAVPSAKTVKRYVSRRGSRSSGSSDGKFSSLKSENTSLKSENTSLKSQLDSLKSQLDNERVGRSRDVVMYLVIAVLVVAALIHFLRFLIVGQ</sequence>
<dbReference type="EMBL" id="CM008969">
    <property type="protein sequence ID" value="PNW79914.1"/>
    <property type="molecule type" value="Genomic_DNA"/>
</dbReference>
<keyword evidence="2" id="KW-0812">Transmembrane</keyword>
<dbReference type="Proteomes" id="UP000006906">
    <property type="component" value="Chromosome 8"/>
</dbReference>
<name>A0A2K3DHA5_CHLRE</name>
<feature type="compositionally biased region" description="Polar residues" evidence="1">
    <location>
        <begin position="84"/>
        <end position="93"/>
    </location>
</feature>
<evidence type="ECO:0000256" key="1">
    <source>
        <dbReference type="SAM" id="MobiDB-lite"/>
    </source>
</evidence>
<keyword evidence="2" id="KW-0472">Membrane</keyword>
<accession>A0A2K3DHA5</accession>
<dbReference type="AlphaFoldDB" id="A0A2K3DHA5"/>
<reference evidence="3 4" key="1">
    <citation type="journal article" date="2007" name="Science">
        <title>The Chlamydomonas genome reveals the evolution of key animal and plant functions.</title>
        <authorList>
            <person name="Merchant S.S."/>
            <person name="Prochnik S.E."/>
            <person name="Vallon O."/>
            <person name="Harris E.H."/>
            <person name="Karpowicz S.J."/>
            <person name="Witman G.B."/>
            <person name="Terry A."/>
            <person name="Salamov A."/>
            <person name="Fritz-Laylin L.K."/>
            <person name="Marechal-Drouard L."/>
            <person name="Marshall W.F."/>
            <person name="Qu L.H."/>
            <person name="Nelson D.R."/>
            <person name="Sanderfoot A.A."/>
            <person name="Spalding M.H."/>
            <person name="Kapitonov V.V."/>
            <person name="Ren Q."/>
            <person name="Ferris P."/>
            <person name="Lindquist E."/>
            <person name="Shapiro H."/>
            <person name="Lucas S.M."/>
            <person name="Grimwood J."/>
            <person name="Schmutz J."/>
            <person name="Cardol P."/>
            <person name="Cerutti H."/>
            <person name="Chanfreau G."/>
            <person name="Chen C.L."/>
            <person name="Cognat V."/>
            <person name="Croft M.T."/>
            <person name="Dent R."/>
            <person name="Dutcher S."/>
            <person name="Fernandez E."/>
            <person name="Fukuzawa H."/>
            <person name="Gonzalez-Ballester D."/>
            <person name="Gonzalez-Halphen D."/>
            <person name="Hallmann A."/>
            <person name="Hanikenne M."/>
            <person name="Hippler M."/>
            <person name="Inwood W."/>
            <person name="Jabbari K."/>
            <person name="Kalanon M."/>
            <person name="Kuras R."/>
            <person name="Lefebvre P.A."/>
            <person name="Lemaire S.D."/>
            <person name="Lobanov A.V."/>
            <person name="Lohr M."/>
            <person name="Manuell A."/>
            <person name="Meier I."/>
            <person name="Mets L."/>
            <person name="Mittag M."/>
            <person name="Mittelmeier T."/>
            <person name="Moroney J.V."/>
            <person name="Moseley J."/>
            <person name="Napoli C."/>
            <person name="Nedelcu A.M."/>
            <person name="Niyogi K."/>
            <person name="Novoselov S.V."/>
            <person name="Paulsen I.T."/>
            <person name="Pazour G."/>
            <person name="Purton S."/>
            <person name="Ral J.P."/>
            <person name="Riano-Pachon D.M."/>
            <person name="Riekhof W."/>
            <person name="Rymarquis L."/>
            <person name="Schroda M."/>
            <person name="Stern D."/>
            <person name="Umen J."/>
            <person name="Willows R."/>
            <person name="Wilson N."/>
            <person name="Zimmer S.L."/>
            <person name="Allmer J."/>
            <person name="Balk J."/>
            <person name="Bisova K."/>
            <person name="Chen C.J."/>
            <person name="Elias M."/>
            <person name="Gendler K."/>
            <person name="Hauser C."/>
            <person name="Lamb M.R."/>
            <person name="Ledford H."/>
            <person name="Long J.C."/>
            <person name="Minagawa J."/>
            <person name="Page M.D."/>
            <person name="Pan J."/>
            <person name="Pootakham W."/>
            <person name="Roje S."/>
            <person name="Rose A."/>
            <person name="Stahlberg E."/>
            <person name="Terauchi A.M."/>
            <person name="Yang P."/>
            <person name="Ball S."/>
            <person name="Bowler C."/>
            <person name="Dieckmann C.L."/>
            <person name="Gladyshev V.N."/>
            <person name="Green P."/>
            <person name="Jorgensen R."/>
            <person name="Mayfield S."/>
            <person name="Mueller-Roeber B."/>
            <person name="Rajamani S."/>
            <person name="Sayre R.T."/>
            <person name="Brokstein P."/>
            <person name="Dubchak I."/>
            <person name="Goodstein D."/>
            <person name="Hornick L."/>
            <person name="Huang Y.W."/>
            <person name="Jhaveri J."/>
            <person name="Luo Y."/>
            <person name="Martinez D."/>
            <person name="Ngau W.C."/>
            <person name="Otillar B."/>
            <person name="Poliakov A."/>
            <person name="Porter A."/>
            <person name="Szajkowski L."/>
            <person name="Werner G."/>
            <person name="Zhou K."/>
            <person name="Grigoriev I.V."/>
            <person name="Rokhsar D.S."/>
            <person name="Grossman A.R."/>
        </authorList>
    </citation>
    <scope>NUCLEOTIDE SEQUENCE [LARGE SCALE GENOMIC DNA]</scope>
    <source>
        <strain evidence="4">CC-503</strain>
    </source>
</reference>
<dbReference type="Gramene" id="PNW79914">
    <property type="protein sequence ID" value="PNW79914"/>
    <property type="gene ID" value="CHLRE_08g371840v5"/>
</dbReference>
<feature type="region of interest" description="Disordered" evidence="1">
    <location>
        <begin position="60"/>
        <end position="102"/>
    </location>
</feature>
<dbReference type="RefSeq" id="XP_042922049.1">
    <property type="nucleotide sequence ID" value="XM_043065048.1"/>
</dbReference>
<dbReference type="Gene3D" id="6.10.250.2730">
    <property type="match status" value="1"/>
</dbReference>
<gene>
    <name evidence="3" type="ORF">CHLRE_08g371840v5</name>
</gene>
<evidence type="ECO:0000313" key="4">
    <source>
        <dbReference type="Proteomes" id="UP000006906"/>
    </source>
</evidence>
<dbReference type="GeneID" id="66054404"/>
<keyword evidence="2" id="KW-1133">Transmembrane helix</keyword>
<evidence type="ECO:0000256" key="2">
    <source>
        <dbReference type="SAM" id="Phobius"/>
    </source>
</evidence>
<proteinExistence type="predicted"/>